<dbReference type="Proteomes" id="UP001168640">
    <property type="component" value="Unassembled WGS sequence"/>
</dbReference>
<reference evidence="1" key="1">
    <citation type="submission" date="2023-07" db="EMBL/GenBank/DDBJ databases">
        <title>Marinobacter sp. chi1 genome sequencing and assembly.</title>
        <authorList>
            <person name="Park S."/>
        </authorList>
    </citation>
    <scope>NUCLEOTIDE SEQUENCE</scope>
    <source>
        <strain evidence="1">Chi1</strain>
    </source>
</reference>
<sequence length="484" mass="52999">MSNELNLELSSLLRKFIFGACVALLAPQVYGQEAKVLLKGRYLEFQGGFTIPEIGGLGSPTMIWSELQMDKLPGTSKWAFSHPAGYVVELLEPGPIGTGDVKTWPELAVGRSQLVYTGIDHLSTLGVFWLDAETLLTSVRRTYRAGPMDDWISKVDLDTGVVARYTVSAPYDANLQQFEVDNENFHVIQTLGSGFMRINDPVFSEAVANGNAFLMGRGGYDVLGSPRGPGLGSWNIGDTTATMLIDYPNESPLRRDRYFTFPSLDPSTNTEAAQPSLWSDPTAEGGDWVAGDIGGVAHINHPEVKGVLFTVNDARGLLDYRAQGDGGSGKYFLVADPAKFYSADSEGTNRQNHEEETLNQAYPPGGYARIGMVYDPDSLVRVANGELNPWDLDPLRFDWPQGDFEFADYEGHLTRLNVGELGGAYWDNDRQLLWVTVSWPKPAKLVAYSLVVDDARPEPKVVIPAGYGDEVPPAPPQNVNIEGQ</sequence>
<keyword evidence="2" id="KW-1185">Reference proteome</keyword>
<evidence type="ECO:0000313" key="1">
    <source>
        <dbReference type="EMBL" id="MDO3722573.1"/>
    </source>
</evidence>
<gene>
    <name evidence="1" type="ORF">QVZ43_12670</name>
</gene>
<proteinExistence type="predicted"/>
<name>A0ABT8W330_9GAMM</name>
<organism evidence="1 2">
    <name type="scientific">Marinobacter suaedae</name>
    <dbReference type="NCBI Taxonomy" id="3057675"/>
    <lineage>
        <taxon>Bacteria</taxon>
        <taxon>Pseudomonadati</taxon>
        <taxon>Pseudomonadota</taxon>
        <taxon>Gammaproteobacteria</taxon>
        <taxon>Pseudomonadales</taxon>
        <taxon>Marinobacteraceae</taxon>
        <taxon>Marinobacter</taxon>
    </lineage>
</organism>
<evidence type="ECO:0000313" key="2">
    <source>
        <dbReference type="Proteomes" id="UP001168640"/>
    </source>
</evidence>
<dbReference type="RefSeq" id="WP_302910216.1">
    <property type="nucleotide sequence ID" value="NZ_JAUMIS010000002.1"/>
</dbReference>
<dbReference type="EMBL" id="JAUMIS010000002">
    <property type="protein sequence ID" value="MDO3722573.1"/>
    <property type="molecule type" value="Genomic_DNA"/>
</dbReference>
<comment type="caution">
    <text evidence="1">The sequence shown here is derived from an EMBL/GenBank/DDBJ whole genome shotgun (WGS) entry which is preliminary data.</text>
</comment>
<accession>A0ABT8W330</accession>
<protein>
    <recommendedName>
        <fullName evidence="3">DUF839 domain-containing protein</fullName>
    </recommendedName>
</protein>
<evidence type="ECO:0008006" key="3">
    <source>
        <dbReference type="Google" id="ProtNLM"/>
    </source>
</evidence>